<dbReference type="PANTHER" id="PTHR43236">
    <property type="entry name" value="ANTITOXIN HIGA1"/>
    <property type="match status" value="1"/>
</dbReference>
<gene>
    <name evidence="2" type="ORF">ACFSW8_13155</name>
</gene>
<name>A0ABW4ZD92_9BACT</name>
<evidence type="ECO:0000259" key="1">
    <source>
        <dbReference type="PROSITE" id="PS50943"/>
    </source>
</evidence>
<dbReference type="InterPro" id="IPR052345">
    <property type="entry name" value="Rad_response_metalloprotease"/>
</dbReference>
<dbReference type="EMBL" id="JBHUJB010000054">
    <property type="protein sequence ID" value="MFD2159849.1"/>
    <property type="molecule type" value="Genomic_DNA"/>
</dbReference>
<dbReference type="InterPro" id="IPR010982">
    <property type="entry name" value="Lambda_DNA-bd_dom_sf"/>
</dbReference>
<evidence type="ECO:0000313" key="2">
    <source>
        <dbReference type="EMBL" id="MFD2159849.1"/>
    </source>
</evidence>
<dbReference type="Gene3D" id="1.10.260.40">
    <property type="entry name" value="lambda repressor-like DNA-binding domains"/>
    <property type="match status" value="1"/>
</dbReference>
<dbReference type="Proteomes" id="UP001597389">
    <property type="component" value="Unassembled WGS sequence"/>
</dbReference>
<dbReference type="Pfam" id="PF01381">
    <property type="entry name" value="HTH_3"/>
    <property type="match status" value="1"/>
</dbReference>
<sequence>MNKQLNIEAIKEAAKNAGFNQSQIAEKLDISRAAVSKWFKAQTTPRPAELLKLGKLLGLRHKDLYLQAPNPNAPLVAFRKRASTKTTDKHIERAKLMGLFLQPLVQYFDFDPYLAAPALKSPSLDYKYIQGLVSQIRTDLEIKADAPVDFQQLIGLFAKYQAKLIPTLWGEKSKHENALHIYLPDSQTTWVYLNLDTNIHDFKFWMAHELGHVMSISLLESGDVDFAEDFADTFAGALLYPATVAAGSYIRYRDAKTESARLKVLVAEAREFVISPLSVYKELEKYAEANGQPFKTIEQGKLHASISRFNQGFKNLSHALLETEQPTAEAYFELVKNAFGSDFFDGLQKYLNDTGASLTSLCNILNVSPVDAKAYHEALSH</sequence>
<proteinExistence type="predicted"/>
<reference evidence="3" key="1">
    <citation type="journal article" date="2019" name="Int. J. Syst. Evol. Microbiol.">
        <title>The Global Catalogue of Microorganisms (GCM) 10K type strain sequencing project: providing services to taxonomists for standard genome sequencing and annotation.</title>
        <authorList>
            <consortium name="The Broad Institute Genomics Platform"/>
            <consortium name="The Broad Institute Genome Sequencing Center for Infectious Disease"/>
            <person name="Wu L."/>
            <person name="Ma J."/>
        </authorList>
    </citation>
    <scope>NUCLEOTIDE SEQUENCE [LARGE SCALE GENOMIC DNA]</scope>
    <source>
        <strain evidence="3">CCUG 57942</strain>
    </source>
</reference>
<feature type="domain" description="HTH cro/C1-type" evidence="1">
    <location>
        <begin position="10"/>
        <end position="64"/>
    </location>
</feature>
<dbReference type="PROSITE" id="PS50943">
    <property type="entry name" value="HTH_CROC1"/>
    <property type="match status" value="1"/>
</dbReference>
<dbReference type="PANTHER" id="PTHR43236:SF2">
    <property type="entry name" value="BLL0069 PROTEIN"/>
    <property type="match status" value="1"/>
</dbReference>
<protein>
    <submittedName>
        <fullName evidence="2">XRE family transcriptional regulator</fullName>
    </submittedName>
</protein>
<accession>A0ABW4ZD92</accession>
<dbReference type="InterPro" id="IPR001387">
    <property type="entry name" value="Cro/C1-type_HTH"/>
</dbReference>
<organism evidence="2 3">
    <name type="scientific">Rubritalea tangerina</name>
    <dbReference type="NCBI Taxonomy" id="430798"/>
    <lineage>
        <taxon>Bacteria</taxon>
        <taxon>Pseudomonadati</taxon>
        <taxon>Verrucomicrobiota</taxon>
        <taxon>Verrucomicrobiia</taxon>
        <taxon>Verrucomicrobiales</taxon>
        <taxon>Rubritaleaceae</taxon>
        <taxon>Rubritalea</taxon>
    </lineage>
</organism>
<evidence type="ECO:0000313" key="3">
    <source>
        <dbReference type="Proteomes" id="UP001597389"/>
    </source>
</evidence>
<keyword evidence="3" id="KW-1185">Reference proteome</keyword>
<dbReference type="SUPFAM" id="SSF47413">
    <property type="entry name" value="lambda repressor-like DNA-binding domains"/>
    <property type="match status" value="1"/>
</dbReference>
<comment type="caution">
    <text evidence="2">The sequence shown here is derived from an EMBL/GenBank/DDBJ whole genome shotgun (WGS) entry which is preliminary data.</text>
</comment>
<dbReference type="SMART" id="SM00530">
    <property type="entry name" value="HTH_XRE"/>
    <property type="match status" value="1"/>
</dbReference>
<dbReference type="CDD" id="cd00093">
    <property type="entry name" value="HTH_XRE"/>
    <property type="match status" value="1"/>
</dbReference>
<dbReference type="RefSeq" id="WP_377091017.1">
    <property type="nucleotide sequence ID" value="NZ_JBHSJL010000014.1"/>
</dbReference>